<sequence>MQFGRGLISSFFPLHLMDQKRGGGFASLLVRCRVARTCSTSHLGSNYPILFTTRKMIGEILEMDHSPQNRAPGFNLTPNVLNILERWE</sequence>
<dbReference type="EMBL" id="LRGB01002992">
    <property type="protein sequence ID" value="KZS05227.1"/>
    <property type="molecule type" value="Genomic_DNA"/>
</dbReference>
<dbReference type="AlphaFoldDB" id="A0A164MP03"/>
<protein>
    <submittedName>
        <fullName evidence="1">Uncharacterized protein</fullName>
    </submittedName>
</protein>
<proteinExistence type="predicted"/>
<accession>A0A164MP03</accession>
<dbReference type="Proteomes" id="UP000076858">
    <property type="component" value="Unassembled WGS sequence"/>
</dbReference>
<comment type="caution">
    <text evidence="1">The sequence shown here is derived from an EMBL/GenBank/DDBJ whole genome shotgun (WGS) entry which is preliminary data.</text>
</comment>
<organism evidence="1 2">
    <name type="scientific">Daphnia magna</name>
    <dbReference type="NCBI Taxonomy" id="35525"/>
    <lineage>
        <taxon>Eukaryota</taxon>
        <taxon>Metazoa</taxon>
        <taxon>Ecdysozoa</taxon>
        <taxon>Arthropoda</taxon>
        <taxon>Crustacea</taxon>
        <taxon>Branchiopoda</taxon>
        <taxon>Diplostraca</taxon>
        <taxon>Cladocera</taxon>
        <taxon>Anomopoda</taxon>
        <taxon>Daphniidae</taxon>
        <taxon>Daphnia</taxon>
    </lineage>
</organism>
<reference evidence="1 2" key="1">
    <citation type="submission" date="2016-03" db="EMBL/GenBank/DDBJ databases">
        <title>EvidentialGene: Evidence-directed Construction of Genes on Genomes.</title>
        <authorList>
            <person name="Gilbert D.G."/>
            <person name="Choi J.-H."/>
            <person name="Mockaitis K."/>
            <person name="Colbourne J."/>
            <person name="Pfrender M."/>
        </authorList>
    </citation>
    <scope>NUCLEOTIDE SEQUENCE [LARGE SCALE GENOMIC DNA]</scope>
    <source>
        <strain evidence="1 2">Xinb3</strain>
        <tissue evidence="1">Complete organism</tissue>
    </source>
</reference>
<evidence type="ECO:0000313" key="1">
    <source>
        <dbReference type="EMBL" id="KZS05227.1"/>
    </source>
</evidence>
<gene>
    <name evidence="1" type="ORF">APZ42_031661</name>
</gene>
<evidence type="ECO:0000313" key="2">
    <source>
        <dbReference type="Proteomes" id="UP000076858"/>
    </source>
</evidence>
<name>A0A164MP03_9CRUS</name>
<keyword evidence="2" id="KW-1185">Reference proteome</keyword>